<accession>A0ABR2X2U2</accession>
<dbReference type="Proteomes" id="UP001479436">
    <property type="component" value="Unassembled WGS sequence"/>
</dbReference>
<feature type="transmembrane region" description="Helical" evidence="3">
    <location>
        <begin position="168"/>
        <end position="187"/>
    </location>
</feature>
<protein>
    <recommendedName>
        <fullName evidence="5">Yeast cell wall synthesis Kre9/Knh1-like N-terminal domain-containing protein</fullName>
    </recommendedName>
</protein>
<dbReference type="Pfam" id="PF10342">
    <property type="entry name" value="Kre9_KNH"/>
    <property type="match status" value="1"/>
</dbReference>
<evidence type="ECO:0000256" key="1">
    <source>
        <dbReference type="ARBA" id="ARBA00022729"/>
    </source>
</evidence>
<name>A0ABR2X2U2_9FUNG</name>
<dbReference type="PANTHER" id="PTHR40633">
    <property type="entry name" value="MATRIX PROTEIN, PUTATIVE (AFU_ORTHOLOGUE AFUA_8G05410)-RELATED"/>
    <property type="match status" value="1"/>
</dbReference>
<feature type="chain" id="PRO_5047482987" description="Yeast cell wall synthesis Kre9/Knh1-like N-terminal domain-containing protein" evidence="4">
    <location>
        <begin position="19"/>
        <end position="188"/>
    </location>
</feature>
<dbReference type="InterPro" id="IPR018466">
    <property type="entry name" value="Kre9/Knh1-like_N"/>
</dbReference>
<evidence type="ECO:0000256" key="2">
    <source>
        <dbReference type="SAM" id="MobiDB-lite"/>
    </source>
</evidence>
<keyword evidence="3" id="KW-0472">Membrane</keyword>
<feature type="domain" description="Yeast cell wall synthesis Kre9/Knh1-like N-terminal" evidence="5">
    <location>
        <begin position="27"/>
        <end position="113"/>
    </location>
</feature>
<dbReference type="PANTHER" id="PTHR40633:SF1">
    <property type="entry name" value="GPI ANCHORED SERINE-THREONINE RICH PROTEIN (AFU_ORTHOLOGUE AFUA_1G03630)"/>
    <property type="match status" value="1"/>
</dbReference>
<keyword evidence="7" id="KW-1185">Reference proteome</keyword>
<evidence type="ECO:0000256" key="4">
    <source>
        <dbReference type="SAM" id="SignalP"/>
    </source>
</evidence>
<keyword evidence="3" id="KW-1133">Transmembrane helix</keyword>
<proteinExistence type="predicted"/>
<dbReference type="InterPro" id="IPR052982">
    <property type="entry name" value="SRP1/TIP1-like"/>
</dbReference>
<gene>
    <name evidence="6" type="ORF">K7432_001547</name>
</gene>
<feature type="signal peptide" evidence="4">
    <location>
        <begin position="1"/>
        <end position="18"/>
    </location>
</feature>
<sequence>MIRILCLLASLFASVVLGDFSITSPISAVWKAGSQEDIKWKEDSGADLTPSLVDLQLLSGPSNNLTVVLTIDVNVGGSSGLYKWSIPSQVPEGNQYVLRIGSGKNLKYSPYFIILNPNVAAGTPYTGSKGPVSGSDSGSGYSPVLNAKSGANTTDTNSKQTGKSSATLTLPCISVIVLLLPITVWNLI</sequence>
<keyword evidence="3" id="KW-0812">Transmembrane</keyword>
<dbReference type="EMBL" id="JASJQH010000035">
    <property type="protein sequence ID" value="KAK9768100.1"/>
    <property type="molecule type" value="Genomic_DNA"/>
</dbReference>
<reference evidence="6 7" key="1">
    <citation type="submission" date="2023-04" db="EMBL/GenBank/DDBJ databases">
        <title>Genome of Basidiobolus ranarum AG-B5.</title>
        <authorList>
            <person name="Stajich J.E."/>
            <person name="Carter-House D."/>
            <person name="Gryganskyi A."/>
        </authorList>
    </citation>
    <scope>NUCLEOTIDE SEQUENCE [LARGE SCALE GENOMIC DNA]</scope>
    <source>
        <strain evidence="6 7">AG-B5</strain>
    </source>
</reference>
<organism evidence="6 7">
    <name type="scientific">Basidiobolus ranarum</name>
    <dbReference type="NCBI Taxonomy" id="34480"/>
    <lineage>
        <taxon>Eukaryota</taxon>
        <taxon>Fungi</taxon>
        <taxon>Fungi incertae sedis</taxon>
        <taxon>Zoopagomycota</taxon>
        <taxon>Entomophthoromycotina</taxon>
        <taxon>Basidiobolomycetes</taxon>
        <taxon>Basidiobolales</taxon>
        <taxon>Basidiobolaceae</taxon>
        <taxon>Basidiobolus</taxon>
    </lineage>
</organism>
<comment type="caution">
    <text evidence="6">The sequence shown here is derived from an EMBL/GenBank/DDBJ whole genome shotgun (WGS) entry which is preliminary data.</text>
</comment>
<evidence type="ECO:0000313" key="7">
    <source>
        <dbReference type="Proteomes" id="UP001479436"/>
    </source>
</evidence>
<evidence type="ECO:0000259" key="5">
    <source>
        <dbReference type="Pfam" id="PF10342"/>
    </source>
</evidence>
<feature type="region of interest" description="Disordered" evidence="2">
    <location>
        <begin position="129"/>
        <end position="164"/>
    </location>
</feature>
<evidence type="ECO:0000256" key="3">
    <source>
        <dbReference type="SAM" id="Phobius"/>
    </source>
</evidence>
<keyword evidence="1 4" id="KW-0732">Signal</keyword>
<evidence type="ECO:0000313" key="6">
    <source>
        <dbReference type="EMBL" id="KAK9768100.1"/>
    </source>
</evidence>
<feature type="compositionally biased region" description="Polar residues" evidence="2">
    <location>
        <begin position="149"/>
        <end position="164"/>
    </location>
</feature>